<dbReference type="EMBL" id="JNBR01000046">
    <property type="protein sequence ID" value="OQR99686.1"/>
    <property type="molecule type" value="Genomic_DNA"/>
</dbReference>
<feature type="domain" description="EF-hand" evidence="5">
    <location>
        <begin position="147"/>
        <end position="182"/>
    </location>
</feature>
<feature type="compositionally biased region" description="Low complexity" evidence="4">
    <location>
        <begin position="29"/>
        <end position="40"/>
    </location>
</feature>
<reference evidence="6 7" key="1">
    <citation type="journal article" date="2014" name="Genome Biol. Evol.">
        <title>The secreted proteins of Achlya hypogyna and Thraustotheca clavata identify the ancestral oomycete secretome and reveal gene acquisitions by horizontal gene transfer.</title>
        <authorList>
            <person name="Misner I."/>
            <person name="Blouin N."/>
            <person name="Leonard G."/>
            <person name="Richards T.A."/>
            <person name="Lane C.E."/>
        </authorList>
    </citation>
    <scope>NUCLEOTIDE SEQUENCE [LARGE SCALE GENOMIC DNA]</scope>
    <source>
        <strain evidence="6 7">ATCC 48635</strain>
    </source>
</reference>
<dbReference type="InterPro" id="IPR051210">
    <property type="entry name" value="Ub_ligase/GEF_domain"/>
</dbReference>
<sequence>MIGFFRGCRSISPRKVAIEASATAPSPGKPSTPTHAAATPPGKPPTPTHAAATSPGKPTVSPGKPLEAPGEASTPTRGNEADDKGLGSMELFGADSDESDDEAALERYDRKEIDKASEGTREEYNKRNVALLLSKVCLSPSYQGSQYAQMTPEQLFEKFDEDHSGLISVDEFLNMVQPGGAALPHLNISVSRPKGLRIFRACDKDKSGEIDIEEFKMALFAVDPNSGNTLQFAPSSLLSPKDAFELFDEDGDGQLNELEFADVVEYFNIKANDAKQERLFKKYDKDKSGFIDFQEFRAMWLQCIDVEEELRARKIEIPKYTTRSKLVQLLEVALLEEEHNENQVLIEAKWYHLWQLEKIRRTTLANKAILRAQDELAAALDAAGQVYVLGTGQYDQFTGTPAARDPLLYDGYKNVSAIWYGCGFVLLEVYADREARVKPTYIPPIHKLKPPEPKPTESEHNDDGIVEKTERKPVPSPDRVPFVRRRPANEGWNNTSPPKLDRFLWKPKPVAKTRPSDADNTDNADGDKEGDVEETDELLAKFLEDRQYVRSLRFKTIHPMPNTGWLWGRQVVQATITDSIAYAVTASGQIYCWGGQNKWWKGLATEATDLATEDSDDEDTFDDKAALERQHRLEVEQARQLTARSELQKMAAPKYVAAAVALEVEVQLQNAAEKKYKRVVVYFDQWEPPPSAATRNLFLHQVLLPKLTIAEVQSSLLNRGFVVGRATKLEMIDLFSDCLDIEHELCSEEQRRSFKELDFLIKELEQGQLKPKQAAQLPLTIVQAAEKTKFETDVSGRVAVDAHGLQYAIFREQQTRLHELREEEERQANFDFATRREVAFEASVAHHRVQLEDVCPEYTPRNTSLVVDLNGVTSRALYTWGVGIHGRLGHGKNLEGVVNTDADHPTRAVFVQDVACAFDHSAALSVDGQVYVWGSAATGKLGIGALDPKYEQCALYPMLVKIPNQRRIRQVACGRAHTGAVSTQGELFMWGCANGGRLGLGDQVLDEVAVPTFVKSLAHVSCGNTHSAICTEIHSEINASIETISGGEIYVCGSAGPLMHHTPSWTVIQSIRGSPMRQVSCGFGHTAAVSMHGELYTWGQNVKACTGHPEERRIIAEPELIRAFHVAPFNLALNKRCRQSSIFNEQDAGRAVNGNRSGRLHACTHTQYDDFPWWEVDLGQPAVIERIQVWNRIDEPIDISHPRDEFTRRLFPFWILVSEVPFLEGSGKEALKAGRDVSNEAKEFTENQRLTQWVLPTSESVGRYIRIHVRGRTYMHLAEVEVFGVYQALNYVGRVSSVHCAKNVTLVVMRPVSKSTVLHDHYIKAVQADPDNAMILRQYEAYVKCFHLYGRGEKLGAVPCRLCRVSRKCEKCEYFETSPSSDLPLTPLGGRIGLKEASEVILSREPPRPEYKPFIPPVRETMTDKITKVIPLSPGRRLAKG</sequence>
<dbReference type="PANTHER" id="PTHR22870:SF466">
    <property type="entry name" value="ANKYRIN REPEAT-CONTAINING PROTEIN"/>
    <property type="match status" value="1"/>
</dbReference>
<keyword evidence="2" id="KW-0106">Calcium</keyword>
<dbReference type="PRINTS" id="PR00633">
    <property type="entry name" value="RCCNDNSATION"/>
</dbReference>
<keyword evidence="7" id="KW-1185">Reference proteome</keyword>
<accession>A0A1V9ZNY5</accession>
<dbReference type="SUPFAM" id="SSF47473">
    <property type="entry name" value="EF-hand"/>
    <property type="match status" value="1"/>
</dbReference>
<dbReference type="InterPro" id="IPR008979">
    <property type="entry name" value="Galactose-bd-like_sf"/>
</dbReference>
<feature type="domain" description="EF-hand" evidence="5">
    <location>
        <begin position="235"/>
        <end position="270"/>
    </location>
</feature>
<evidence type="ECO:0000256" key="4">
    <source>
        <dbReference type="SAM" id="MobiDB-lite"/>
    </source>
</evidence>
<protein>
    <submittedName>
        <fullName evidence="6">Regulator of chromosome condensation (RCC1)</fullName>
    </submittedName>
</protein>
<dbReference type="SMART" id="SM00054">
    <property type="entry name" value="EFh"/>
    <property type="match status" value="4"/>
</dbReference>
<proteinExistence type="predicted"/>
<dbReference type="Gene3D" id="2.130.10.30">
    <property type="entry name" value="Regulator of chromosome condensation 1/beta-lactamase-inhibitor protein II"/>
    <property type="match status" value="1"/>
</dbReference>
<feature type="compositionally biased region" description="Acidic residues" evidence="4">
    <location>
        <begin position="519"/>
        <end position="532"/>
    </location>
</feature>
<feature type="repeat" description="RCC1" evidence="3">
    <location>
        <begin position="875"/>
        <end position="927"/>
    </location>
</feature>
<feature type="repeat" description="RCC1" evidence="3">
    <location>
        <begin position="928"/>
        <end position="984"/>
    </location>
</feature>
<evidence type="ECO:0000259" key="5">
    <source>
        <dbReference type="PROSITE" id="PS50222"/>
    </source>
</evidence>
<evidence type="ECO:0000313" key="7">
    <source>
        <dbReference type="Proteomes" id="UP000243579"/>
    </source>
</evidence>
<feature type="domain" description="EF-hand" evidence="5">
    <location>
        <begin position="190"/>
        <end position="225"/>
    </location>
</feature>
<feature type="compositionally biased region" description="Basic and acidic residues" evidence="4">
    <location>
        <begin position="449"/>
        <end position="473"/>
    </location>
</feature>
<comment type="caution">
    <text evidence="6">The sequence shown here is derived from an EMBL/GenBank/DDBJ whole genome shotgun (WGS) entry which is preliminary data.</text>
</comment>
<keyword evidence="1" id="KW-0677">Repeat</keyword>
<evidence type="ECO:0000313" key="6">
    <source>
        <dbReference type="EMBL" id="OQR99686.1"/>
    </source>
</evidence>
<evidence type="ECO:0000256" key="3">
    <source>
        <dbReference type="PROSITE-ProRule" id="PRU00235"/>
    </source>
</evidence>
<evidence type="ECO:0000256" key="1">
    <source>
        <dbReference type="ARBA" id="ARBA00022737"/>
    </source>
</evidence>
<evidence type="ECO:0000256" key="2">
    <source>
        <dbReference type="ARBA" id="ARBA00022837"/>
    </source>
</evidence>
<dbReference type="CDD" id="cd00051">
    <property type="entry name" value="EFh"/>
    <property type="match status" value="1"/>
</dbReference>
<gene>
    <name evidence="6" type="ORF">ACHHYP_05078</name>
</gene>
<dbReference type="Pfam" id="PF13540">
    <property type="entry name" value="RCC1_2"/>
    <property type="match status" value="1"/>
</dbReference>
<dbReference type="PROSITE" id="PS50222">
    <property type="entry name" value="EF_HAND_2"/>
    <property type="match status" value="4"/>
</dbReference>
<dbReference type="Pfam" id="PF22633">
    <property type="entry name" value="F5_F8_type_C_2"/>
    <property type="match status" value="1"/>
</dbReference>
<dbReference type="PROSITE" id="PS00018">
    <property type="entry name" value="EF_HAND_1"/>
    <property type="match status" value="4"/>
</dbReference>
<dbReference type="Pfam" id="PF00415">
    <property type="entry name" value="RCC1"/>
    <property type="match status" value="3"/>
</dbReference>
<name>A0A1V9ZNY5_ACHHY</name>
<feature type="region of interest" description="Disordered" evidence="4">
    <location>
        <begin position="443"/>
        <end position="532"/>
    </location>
</feature>
<dbReference type="Gene3D" id="2.60.120.260">
    <property type="entry name" value="Galactose-binding domain-like"/>
    <property type="match status" value="1"/>
</dbReference>
<dbReference type="PROSITE" id="PS50012">
    <property type="entry name" value="RCC1_3"/>
    <property type="match status" value="3"/>
</dbReference>
<dbReference type="SUPFAM" id="SSF49785">
    <property type="entry name" value="Galactose-binding domain-like"/>
    <property type="match status" value="1"/>
</dbReference>
<dbReference type="Proteomes" id="UP000243579">
    <property type="component" value="Unassembled WGS sequence"/>
</dbReference>
<dbReference type="PROSITE" id="PS00626">
    <property type="entry name" value="RCC1_2"/>
    <property type="match status" value="1"/>
</dbReference>
<dbReference type="Pfam" id="PF13499">
    <property type="entry name" value="EF-hand_7"/>
    <property type="match status" value="1"/>
</dbReference>
<dbReference type="Pfam" id="PF13202">
    <property type="entry name" value="EF-hand_5"/>
    <property type="match status" value="2"/>
</dbReference>
<dbReference type="Gene3D" id="1.10.238.10">
    <property type="entry name" value="EF-hand"/>
    <property type="match status" value="2"/>
</dbReference>
<dbReference type="PANTHER" id="PTHR22870">
    <property type="entry name" value="REGULATOR OF CHROMOSOME CONDENSATION"/>
    <property type="match status" value="1"/>
</dbReference>
<dbReference type="InterPro" id="IPR002048">
    <property type="entry name" value="EF_hand_dom"/>
</dbReference>
<dbReference type="InterPro" id="IPR000408">
    <property type="entry name" value="Reg_chr_condens"/>
</dbReference>
<dbReference type="InterPro" id="IPR018247">
    <property type="entry name" value="EF_Hand_1_Ca_BS"/>
</dbReference>
<dbReference type="InterPro" id="IPR011992">
    <property type="entry name" value="EF-hand-dom_pair"/>
</dbReference>
<dbReference type="SUPFAM" id="SSF50985">
    <property type="entry name" value="RCC1/BLIP-II"/>
    <property type="match status" value="1"/>
</dbReference>
<feature type="region of interest" description="Disordered" evidence="4">
    <location>
        <begin position="13"/>
        <end position="109"/>
    </location>
</feature>
<feature type="domain" description="EF-hand" evidence="5">
    <location>
        <begin position="271"/>
        <end position="306"/>
    </location>
</feature>
<dbReference type="InterPro" id="IPR009091">
    <property type="entry name" value="RCC1/BLIP-II"/>
</dbReference>
<organism evidence="6 7">
    <name type="scientific">Achlya hypogyna</name>
    <name type="common">Oomycete</name>
    <name type="synonym">Protoachlya hypogyna</name>
    <dbReference type="NCBI Taxonomy" id="1202772"/>
    <lineage>
        <taxon>Eukaryota</taxon>
        <taxon>Sar</taxon>
        <taxon>Stramenopiles</taxon>
        <taxon>Oomycota</taxon>
        <taxon>Saprolegniomycetes</taxon>
        <taxon>Saprolegniales</taxon>
        <taxon>Achlyaceae</taxon>
        <taxon>Achlya</taxon>
    </lineage>
</organism>
<feature type="repeat" description="RCC1" evidence="3">
    <location>
        <begin position="985"/>
        <end position="1033"/>
    </location>
</feature>
<dbReference type="GO" id="GO:0005509">
    <property type="term" value="F:calcium ion binding"/>
    <property type="evidence" value="ECO:0007669"/>
    <property type="project" value="InterPro"/>
</dbReference>
<dbReference type="OrthoDB" id="8068875at2759"/>